<accession>A0A7J6ADH2</accession>
<dbReference type="Proteomes" id="UP000593565">
    <property type="component" value="Unassembled WGS sequence"/>
</dbReference>
<keyword evidence="2" id="KW-1185">Reference proteome</keyword>
<comment type="caution">
    <text evidence="1">The sequence shown here is derived from an EMBL/GenBank/DDBJ whole genome shotgun (WGS) entry which is preliminary data.</text>
</comment>
<name>A0A7J6ADH2_AMEME</name>
<dbReference type="AlphaFoldDB" id="A0A7J6ADH2"/>
<reference evidence="1 2" key="1">
    <citation type="submission" date="2020-02" db="EMBL/GenBank/DDBJ databases">
        <title>A chromosome-scale genome assembly of the black bullhead catfish (Ameiurus melas).</title>
        <authorList>
            <person name="Wen M."/>
            <person name="Zham M."/>
            <person name="Cabau C."/>
            <person name="Klopp C."/>
            <person name="Donnadieu C."/>
            <person name="Roques C."/>
            <person name="Bouchez O."/>
            <person name="Lampietro C."/>
            <person name="Jouanno E."/>
            <person name="Herpin A."/>
            <person name="Louis A."/>
            <person name="Berthelot C."/>
            <person name="Parey E."/>
            <person name="Roest-Crollius H."/>
            <person name="Braasch I."/>
            <person name="Postlethwait J."/>
            <person name="Robinson-Rechavi M."/>
            <person name="Echchiki A."/>
            <person name="Begum T."/>
            <person name="Montfort J."/>
            <person name="Schartl M."/>
            <person name="Bobe J."/>
            <person name="Guiguen Y."/>
        </authorList>
    </citation>
    <scope>NUCLEOTIDE SEQUENCE [LARGE SCALE GENOMIC DNA]</scope>
    <source>
        <strain evidence="1">M_S1</strain>
        <tissue evidence="1">Blood</tissue>
    </source>
</reference>
<evidence type="ECO:0000313" key="1">
    <source>
        <dbReference type="EMBL" id="KAF4080912.1"/>
    </source>
</evidence>
<proteinExistence type="predicted"/>
<protein>
    <submittedName>
        <fullName evidence="1">Uncharacterized protein</fullName>
    </submittedName>
</protein>
<evidence type="ECO:0000313" key="2">
    <source>
        <dbReference type="Proteomes" id="UP000593565"/>
    </source>
</evidence>
<organism evidence="1 2">
    <name type="scientific">Ameiurus melas</name>
    <name type="common">Black bullhead</name>
    <name type="synonym">Silurus melas</name>
    <dbReference type="NCBI Taxonomy" id="219545"/>
    <lineage>
        <taxon>Eukaryota</taxon>
        <taxon>Metazoa</taxon>
        <taxon>Chordata</taxon>
        <taxon>Craniata</taxon>
        <taxon>Vertebrata</taxon>
        <taxon>Euteleostomi</taxon>
        <taxon>Actinopterygii</taxon>
        <taxon>Neopterygii</taxon>
        <taxon>Teleostei</taxon>
        <taxon>Ostariophysi</taxon>
        <taxon>Siluriformes</taxon>
        <taxon>Ictaluridae</taxon>
        <taxon>Ameiurus</taxon>
    </lineage>
</organism>
<dbReference type="EMBL" id="JAAGNN010000014">
    <property type="protein sequence ID" value="KAF4080912.1"/>
    <property type="molecule type" value="Genomic_DNA"/>
</dbReference>
<sequence length="67" mass="7624">MGLKELTKQVWDLVVEKSQPGEGYRKFGRTVTLLRTGRPSKMGEKIRRKLDKRSAVTTTCENNLLSS</sequence>
<gene>
    <name evidence="1" type="ORF">AMELA_G00176570</name>
</gene>